<keyword evidence="6 12" id="KW-0106">Calcium</keyword>
<evidence type="ECO:0000256" key="12">
    <source>
        <dbReference type="PROSITE-ProRule" id="PRU00043"/>
    </source>
</evidence>
<organism evidence="14 15">
    <name type="scientific">Caenorhabditis japonica</name>
    <dbReference type="NCBI Taxonomy" id="281687"/>
    <lineage>
        <taxon>Eukaryota</taxon>
        <taxon>Metazoa</taxon>
        <taxon>Ecdysozoa</taxon>
        <taxon>Nematoda</taxon>
        <taxon>Chromadorea</taxon>
        <taxon>Rhabditida</taxon>
        <taxon>Rhabditina</taxon>
        <taxon>Rhabditomorpha</taxon>
        <taxon>Rhabditoidea</taxon>
        <taxon>Rhabditidae</taxon>
        <taxon>Peloderinae</taxon>
        <taxon>Caenorhabditis</taxon>
    </lineage>
</organism>
<evidence type="ECO:0000256" key="7">
    <source>
        <dbReference type="ARBA" id="ARBA00022889"/>
    </source>
</evidence>
<keyword evidence="9" id="KW-0472">Membrane</keyword>
<keyword evidence="15" id="KW-1185">Reference proteome</keyword>
<dbReference type="EnsemblMetazoa" id="CJA37254a.1">
    <property type="protein sequence ID" value="CJA37254a.1"/>
    <property type="gene ID" value="WBGene00213101"/>
</dbReference>
<dbReference type="SMART" id="SM00112">
    <property type="entry name" value="CA"/>
    <property type="match status" value="2"/>
</dbReference>
<evidence type="ECO:0000313" key="15">
    <source>
        <dbReference type="Proteomes" id="UP000005237"/>
    </source>
</evidence>
<keyword evidence="8" id="KW-1133">Transmembrane helix</keyword>
<keyword evidence="2" id="KW-0245">EGF-like domain</keyword>
<dbReference type="Proteomes" id="UP000005237">
    <property type="component" value="Unassembled WGS sequence"/>
</dbReference>
<sequence>MASTSVREHEALELAVFKAKGQGVRYSIVSRCKEHLSIDSMSGVLSAKNTLDHEDFSECPVFVIATKFLDNKPLSTITKILIKIVDINDNSPIFDQQLYHFNITENSGPTRIGDVHASDADSGDNAKLYYEIVGGDKNHEFMITENGEIETIRDLDRETQAEYHLIVEAIDGGKPRRR</sequence>
<dbReference type="InterPro" id="IPR020894">
    <property type="entry name" value="Cadherin_CS"/>
</dbReference>
<dbReference type="GO" id="GO:0005509">
    <property type="term" value="F:calcium ion binding"/>
    <property type="evidence" value="ECO:0007669"/>
    <property type="project" value="UniProtKB-UniRule"/>
</dbReference>
<dbReference type="InterPro" id="IPR015919">
    <property type="entry name" value="Cadherin-like_sf"/>
</dbReference>
<dbReference type="FunFam" id="2.60.40.60:FF:000024">
    <property type="entry name" value="FAT atypical cadherin 3"/>
    <property type="match status" value="1"/>
</dbReference>
<keyword evidence="3" id="KW-0812">Transmembrane</keyword>
<dbReference type="Gene3D" id="2.60.40.60">
    <property type="entry name" value="Cadherins"/>
    <property type="match status" value="2"/>
</dbReference>
<dbReference type="PANTHER" id="PTHR24027:SF438">
    <property type="entry name" value="CADHERIN 23"/>
    <property type="match status" value="1"/>
</dbReference>
<evidence type="ECO:0000256" key="9">
    <source>
        <dbReference type="ARBA" id="ARBA00023136"/>
    </source>
</evidence>
<dbReference type="PRINTS" id="PR00205">
    <property type="entry name" value="CADHERIN"/>
</dbReference>
<dbReference type="GO" id="GO:0008013">
    <property type="term" value="F:beta-catenin binding"/>
    <property type="evidence" value="ECO:0007669"/>
    <property type="project" value="TreeGrafter"/>
</dbReference>
<dbReference type="InterPro" id="IPR002126">
    <property type="entry name" value="Cadherin-like_dom"/>
</dbReference>
<keyword evidence="7" id="KW-0130">Cell adhesion</keyword>
<dbReference type="PROSITE" id="PS00232">
    <property type="entry name" value="CADHERIN_1"/>
    <property type="match status" value="1"/>
</dbReference>
<proteinExistence type="predicted"/>
<keyword evidence="4" id="KW-0732">Signal</keyword>
<evidence type="ECO:0000256" key="3">
    <source>
        <dbReference type="ARBA" id="ARBA00022692"/>
    </source>
</evidence>
<dbReference type="GO" id="GO:0016342">
    <property type="term" value="C:catenin complex"/>
    <property type="evidence" value="ECO:0007669"/>
    <property type="project" value="TreeGrafter"/>
</dbReference>
<name>A0A8R1IN05_CAEJA</name>
<dbReference type="CDD" id="cd11304">
    <property type="entry name" value="Cadherin_repeat"/>
    <property type="match status" value="2"/>
</dbReference>
<evidence type="ECO:0000256" key="4">
    <source>
        <dbReference type="ARBA" id="ARBA00022729"/>
    </source>
</evidence>
<dbReference type="SUPFAM" id="SSF49313">
    <property type="entry name" value="Cadherin-like"/>
    <property type="match status" value="2"/>
</dbReference>
<keyword evidence="10" id="KW-1015">Disulfide bond</keyword>
<evidence type="ECO:0000256" key="8">
    <source>
        <dbReference type="ARBA" id="ARBA00022989"/>
    </source>
</evidence>
<evidence type="ECO:0000256" key="11">
    <source>
        <dbReference type="ARBA" id="ARBA00023180"/>
    </source>
</evidence>
<dbReference type="PROSITE" id="PS50268">
    <property type="entry name" value="CADHERIN_2"/>
    <property type="match status" value="2"/>
</dbReference>
<reference evidence="14" key="2">
    <citation type="submission" date="2022-06" db="UniProtKB">
        <authorList>
            <consortium name="EnsemblMetazoa"/>
        </authorList>
    </citation>
    <scope>IDENTIFICATION</scope>
    <source>
        <strain evidence="14">DF5081</strain>
    </source>
</reference>
<accession>A0A8R1IN05</accession>
<protein>
    <recommendedName>
        <fullName evidence="13">Cadherin domain-containing protein</fullName>
    </recommendedName>
</protein>
<comment type="subcellular location">
    <subcellularLocation>
        <location evidence="1">Membrane</location>
        <topology evidence="1">Single-pass membrane protein</topology>
    </subcellularLocation>
</comment>
<feature type="domain" description="Cadherin" evidence="13">
    <location>
        <begin position="95"/>
        <end position="175"/>
    </location>
</feature>
<keyword evidence="5" id="KW-0677">Repeat</keyword>
<evidence type="ECO:0000256" key="6">
    <source>
        <dbReference type="ARBA" id="ARBA00022837"/>
    </source>
</evidence>
<evidence type="ECO:0000256" key="2">
    <source>
        <dbReference type="ARBA" id="ARBA00022536"/>
    </source>
</evidence>
<evidence type="ECO:0000313" key="14">
    <source>
        <dbReference type="EnsemblMetazoa" id="CJA37254a.1"/>
    </source>
</evidence>
<dbReference type="AlphaFoldDB" id="A0A8R1IN05"/>
<keyword evidence="11" id="KW-0325">Glycoprotein</keyword>
<evidence type="ECO:0000256" key="1">
    <source>
        <dbReference type="ARBA" id="ARBA00004167"/>
    </source>
</evidence>
<feature type="domain" description="Cadherin" evidence="13">
    <location>
        <begin position="24"/>
        <end position="94"/>
    </location>
</feature>
<dbReference type="Pfam" id="PF00028">
    <property type="entry name" value="Cadherin"/>
    <property type="match status" value="1"/>
</dbReference>
<dbReference type="GO" id="GO:0045296">
    <property type="term" value="F:cadherin binding"/>
    <property type="evidence" value="ECO:0007669"/>
    <property type="project" value="TreeGrafter"/>
</dbReference>
<evidence type="ECO:0000256" key="5">
    <source>
        <dbReference type="ARBA" id="ARBA00022737"/>
    </source>
</evidence>
<dbReference type="PANTHER" id="PTHR24027">
    <property type="entry name" value="CADHERIN-23"/>
    <property type="match status" value="1"/>
</dbReference>
<dbReference type="GO" id="GO:0016477">
    <property type="term" value="P:cell migration"/>
    <property type="evidence" value="ECO:0007669"/>
    <property type="project" value="TreeGrafter"/>
</dbReference>
<evidence type="ECO:0000259" key="13">
    <source>
        <dbReference type="PROSITE" id="PS50268"/>
    </source>
</evidence>
<dbReference type="InterPro" id="IPR039808">
    <property type="entry name" value="Cadherin"/>
</dbReference>
<evidence type="ECO:0000256" key="10">
    <source>
        <dbReference type="ARBA" id="ARBA00023157"/>
    </source>
</evidence>
<dbReference type="GO" id="GO:0007156">
    <property type="term" value="P:homophilic cell adhesion via plasma membrane adhesion molecules"/>
    <property type="evidence" value="ECO:0007669"/>
    <property type="project" value="InterPro"/>
</dbReference>
<reference evidence="15" key="1">
    <citation type="submission" date="2010-08" db="EMBL/GenBank/DDBJ databases">
        <authorList>
            <consortium name="Caenorhabditis japonica Sequencing Consortium"/>
            <person name="Wilson R.K."/>
        </authorList>
    </citation>
    <scope>NUCLEOTIDE SEQUENCE [LARGE SCALE GENOMIC DNA]</scope>
    <source>
        <strain evidence="15">DF5081</strain>
    </source>
</reference>